<evidence type="ECO:0000313" key="4">
    <source>
        <dbReference type="Proteomes" id="UP001244341"/>
    </source>
</evidence>
<keyword evidence="4" id="KW-1185">Reference proteome</keyword>
<name>A0ABY8UQL2_TETOB</name>
<feature type="domain" description="Glycosyltransferase 61 catalytic" evidence="2">
    <location>
        <begin position="242"/>
        <end position="319"/>
    </location>
</feature>
<dbReference type="EMBL" id="CP126223">
    <property type="protein sequence ID" value="WIA23517.1"/>
    <property type="molecule type" value="Genomic_DNA"/>
</dbReference>
<gene>
    <name evidence="3" type="ORF">OEZ85_000254</name>
</gene>
<protein>
    <recommendedName>
        <fullName evidence="2">Glycosyltransferase 61 catalytic domain-containing protein</fullName>
    </recommendedName>
</protein>
<evidence type="ECO:0000256" key="1">
    <source>
        <dbReference type="SAM" id="MobiDB-lite"/>
    </source>
</evidence>
<organism evidence="3 4">
    <name type="scientific">Tetradesmus obliquus</name>
    <name type="common">Green alga</name>
    <name type="synonym">Acutodesmus obliquus</name>
    <dbReference type="NCBI Taxonomy" id="3088"/>
    <lineage>
        <taxon>Eukaryota</taxon>
        <taxon>Viridiplantae</taxon>
        <taxon>Chlorophyta</taxon>
        <taxon>core chlorophytes</taxon>
        <taxon>Chlorophyceae</taxon>
        <taxon>CS clade</taxon>
        <taxon>Sphaeropleales</taxon>
        <taxon>Scenedesmaceae</taxon>
        <taxon>Tetradesmus</taxon>
    </lineage>
</organism>
<proteinExistence type="predicted"/>
<sequence length="319" mass="35342">MGQLQQGSKKGAFSRTQPWNMRYRQAAEEAQGSTTARAHDDRVFKASLAPSSSKEQHLTAWLMGAKKSQEANQQHAALLQLHLQHALQEEYSAVQVKVATLSAAGSEGYILSWLNEALAPQTSGCMAGWRAATPVALVNEAFPMFLVLQNHFLQQQQQQQQQQRQQRLQLLATSTLEPVLRSVGDGGYQAASYASLDNSKQRHAAQYSVEPSFFSSAKWWAFRQHVMQLHGVSEATPAAAGTRPLVVLNDKRHGPTGQENRRMILDIDSVAANLSAAYPGCEVRAVRLRDLSWLKQLRLLSRTSVFITTQGSSAFRLVF</sequence>
<dbReference type="Pfam" id="PF04577">
    <property type="entry name" value="Glyco_transf_61"/>
    <property type="match status" value="1"/>
</dbReference>
<evidence type="ECO:0000313" key="3">
    <source>
        <dbReference type="EMBL" id="WIA23517.1"/>
    </source>
</evidence>
<evidence type="ECO:0000259" key="2">
    <source>
        <dbReference type="Pfam" id="PF04577"/>
    </source>
</evidence>
<dbReference type="InterPro" id="IPR049625">
    <property type="entry name" value="Glyco_transf_61_cat"/>
</dbReference>
<accession>A0ABY8UQL2</accession>
<reference evidence="3 4" key="1">
    <citation type="submission" date="2023-05" db="EMBL/GenBank/DDBJ databases">
        <title>A 100% complete, gapless, phased diploid assembly of the Scenedesmus obliquus UTEX 3031 genome.</title>
        <authorList>
            <person name="Biondi T.C."/>
            <person name="Hanschen E.R."/>
            <person name="Kwon T."/>
            <person name="Eng W."/>
            <person name="Kruse C.P.S."/>
            <person name="Koehler S.I."/>
            <person name="Kunde Y."/>
            <person name="Gleasner C.D."/>
            <person name="You Mak K.T."/>
            <person name="Polle J."/>
            <person name="Hovde B.T."/>
            <person name="Starkenburg S.R."/>
        </authorList>
    </citation>
    <scope>NUCLEOTIDE SEQUENCE [LARGE SCALE GENOMIC DNA]</scope>
    <source>
        <strain evidence="3 4">DOE0152z</strain>
    </source>
</reference>
<feature type="compositionally biased region" description="Polar residues" evidence="1">
    <location>
        <begin position="1"/>
        <end position="19"/>
    </location>
</feature>
<dbReference type="Proteomes" id="UP001244341">
    <property type="component" value="Chromosome 16b"/>
</dbReference>
<feature type="region of interest" description="Disordered" evidence="1">
    <location>
        <begin position="1"/>
        <end position="20"/>
    </location>
</feature>